<comment type="caution">
    <text evidence="4">The sequence shown here is derived from an EMBL/GenBank/DDBJ whole genome shotgun (WGS) entry which is preliminary data.</text>
</comment>
<dbReference type="GO" id="GO:0003841">
    <property type="term" value="F:1-acylglycerol-3-phosphate O-acyltransferase activity"/>
    <property type="evidence" value="ECO:0007669"/>
    <property type="project" value="TreeGrafter"/>
</dbReference>
<organism evidence="4">
    <name type="scientific">bioreactor metagenome</name>
    <dbReference type="NCBI Taxonomy" id="1076179"/>
    <lineage>
        <taxon>unclassified sequences</taxon>
        <taxon>metagenomes</taxon>
        <taxon>ecological metagenomes</taxon>
    </lineage>
</organism>
<evidence type="ECO:0000313" key="4">
    <source>
        <dbReference type="EMBL" id="MPM27898.1"/>
    </source>
</evidence>
<reference evidence="4" key="1">
    <citation type="submission" date="2019-08" db="EMBL/GenBank/DDBJ databases">
        <authorList>
            <person name="Kucharzyk K."/>
            <person name="Murdoch R.W."/>
            <person name="Higgins S."/>
            <person name="Loffler F."/>
        </authorList>
    </citation>
    <scope>NUCLEOTIDE SEQUENCE</scope>
</reference>
<proteinExistence type="predicted"/>
<dbReference type="PANTHER" id="PTHR10434">
    <property type="entry name" value="1-ACYL-SN-GLYCEROL-3-PHOSPHATE ACYLTRANSFERASE"/>
    <property type="match status" value="1"/>
</dbReference>
<dbReference type="GO" id="GO:0006654">
    <property type="term" value="P:phosphatidic acid biosynthetic process"/>
    <property type="evidence" value="ECO:0007669"/>
    <property type="project" value="TreeGrafter"/>
</dbReference>
<dbReference type="AlphaFoldDB" id="A0A644YIR1"/>
<dbReference type="Pfam" id="PF01553">
    <property type="entry name" value="Acyltransferase"/>
    <property type="match status" value="1"/>
</dbReference>
<dbReference type="PANTHER" id="PTHR10434:SF9">
    <property type="entry name" value="PHOSPHOLIPID_GLYCEROL ACYLTRANSFERASE DOMAIN-CONTAINING PROTEIN"/>
    <property type="match status" value="1"/>
</dbReference>
<evidence type="ECO:0000256" key="2">
    <source>
        <dbReference type="ARBA" id="ARBA00023315"/>
    </source>
</evidence>
<gene>
    <name evidence="4" type="ORF">SDC9_74413</name>
</gene>
<dbReference type="InterPro" id="IPR002123">
    <property type="entry name" value="Plipid/glycerol_acylTrfase"/>
</dbReference>
<sequence>MALTKSRNRWKFIRWPRIFLSKSILWICGWKYKYAVSTDVTKAVMVVAPHTSNWDFILGRLFYNALDIRVRFMIKKESFVFPLNIFLKMWGGIPVDRKNPGTIAESMTKKFNEYDELIIGITPEGTRKPNPHWKKGFYRIAVQAGVPMVLTYLDYKRKLGFVGKMVYPSGNYSEDMKILSEFFAECTPCHPENYVTPQY</sequence>
<dbReference type="SMART" id="SM00563">
    <property type="entry name" value="PlsC"/>
    <property type="match status" value="1"/>
</dbReference>
<dbReference type="EMBL" id="VSSQ01005112">
    <property type="protein sequence ID" value="MPM27898.1"/>
    <property type="molecule type" value="Genomic_DNA"/>
</dbReference>
<accession>A0A644YIR1</accession>
<evidence type="ECO:0000259" key="3">
    <source>
        <dbReference type="SMART" id="SM00563"/>
    </source>
</evidence>
<feature type="domain" description="Phospholipid/glycerol acyltransferase" evidence="3">
    <location>
        <begin position="44"/>
        <end position="153"/>
    </location>
</feature>
<keyword evidence="2" id="KW-0012">Acyltransferase</keyword>
<keyword evidence="1" id="KW-0808">Transferase</keyword>
<protein>
    <recommendedName>
        <fullName evidence="3">Phospholipid/glycerol acyltransferase domain-containing protein</fullName>
    </recommendedName>
</protein>
<name>A0A644YIR1_9ZZZZ</name>
<evidence type="ECO:0000256" key="1">
    <source>
        <dbReference type="ARBA" id="ARBA00022679"/>
    </source>
</evidence>
<dbReference type="SUPFAM" id="SSF69593">
    <property type="entry name" value="Glycerol-3-phosphate (1)-acyltransferase"/>
    <property type="match status" value="1"/>
</dbReference>